<sequence>MRKIYYVTGVSGTGKTTVTKELNKRGIFAIDQDSKEYGLCSWKHNKTMRNAKFEYGIGKEFLEANDWYCDIEKLKKILNENEKISFVCGVSANQDEYLNLFDKVFLLQCPLETLVKRIDEREDHQFGKHQSEKEHILNWYKDFPQNLIDKGAIVINNINPINIVVDKILKNIS</sequence>
<organism evidence="1 2">
    <name type="scientific">Candidatus Nomurabacteria bacterium GW2011_GWE1_35_16</name>
    <dbReference type="NCBI Taxonomy" id="1618761"/>
    <lineage>
        <taxon>Bacteria</taxon>
        <taxon>Candidatus Nomuraibacteriota</taxon>
    </lineage>
</organism>
<reference evidence="1 2" key="1">
    <citation type="journal article" date="2015" name="Nature">
        <title>rRNA introns, odd ribosomes, and small enigmatic genomes across a large radiation of phyla.</title>
        <authorList>
            <person name="Brown C.T."/>
            <person name="Hug L.A."/>
            <person name="Thomas B.C."/>
            <person name="Sharon I."/>
            <person name="Castelle C.J."/>
            <person name="Singh A."/>
            <person name="Wilkins M.J."/>
            <person name="Williams K.H."/>
            <person name="Banfield J.F."/>
        </authorList>
    </citation>
    <scope>NUCLEOTIDE SEQUENCE [LARGE SCALE GENOMIC DNA]</scope>
</reference>
<evidence type="ECO:0008006" key="3">
    <source>
        <dbReference type="Google" id="ProtNLM"/>
    </source>
</evidence>
<dbReference type="Gene3D" id="3.40.50.300">
    <property type="entry name" value="P-loop containing nucleotide triphosphate hydrolases"/>
    <property type="match status" value="1"/>
</dbReference>
<dbReference type="SUPFAM" id="SSF52540">
    <property type="entry name" value="P-loop containing nucleoside triphosphate hydrolases"/>
    <property type="match status" value="1"/>
</dbReference>
<name>A0A0G0BC60_9BACT</name>
<dbReference type="Proteomes" id="UP000034952">
    <property type="component" value="Unassembled WGS sequence"/>
</dbReference>
<evidence type="ECO:0000313" key="1">
    <source>
        <dbReference type="EMBL" id="KKP66949.1"/>
    </source>
</evidence>
<evidence type="ECO:0000313" key="2">
    <source>
        <dbReference type="Proteomes" id="UP000034952"/>
    </source>
</evidence>
<proteinExistence type="predicted"/>
<dbReference type="EMBL" id="LBPY01000001">
    <property type="protein sequence ID" value="KKP66949.1"/>
    <property type="molecule type" value="Genomic_DNA"/>
</dbReference>
<dbReference type="InterPro" id="IPR027417">
    <property type="entry name" value="P-loop_NTPase"/>
</dbReference>
<dbReference type="Pfam" id="PF13238">
    <property type="entry name" value="AAA_18"/>
    <property type="match status" value="1"/>
</dbReference>
<comment type="caution">
    <text evidence="1">The sequence shown here is derived from an EMBL/GenBank/DDBJ whole genome shotgun (WGS) entry which is preliminary data.</text>
</comment>
<accession>A0A0G0BC60</accession>
<protein>
    <recommendedName>
        <fullName evidence="3">Shikimate kinase</fullName>
    </recommendedName>
</protein>
<gene>
    <name evidence="1" type="ORF">UR64_C0001G0028</name>
</gene>
<dbReference type="AlphaFoldDB" id="A0A0G0BC60"/>